<evidence type="ECO:0000259" key="3">
    <source>
        <dbReference type="PROSITE" id="PS51462"/>
    </source>
</evidence>
<dbReference type="PROSITE" id="PS51462">
    <property type="entry name" value="NUDIX"/>
    <property type="match status" value="1"/>
</dbReference>
<dbReference type="Pfam" id="PF00293">
    <property type="entry name" value="NUDIX"/>
    <property type="match status" value="1"/>
</dbReference>
<dbReference type="SUPFAM" id="SSF55811">
    <property type="entry name" value="Nudix"/>
    <property type="match status" value="1"/>
</dbReference>
<feature type="domain" description="Nudix hydrolase" evidence="3">
    <location>
        <begin position="39"/>
        <end position="171"/>
    </location>
</feature>
<organism evidence="4">
    <name type="scientific">marine metagenome</name>
    <dbReference type="NCBI Taxonomy" id="408172"/>
    <lineage>
        <taxon>unclassified sequences</taxon>
        <taxon>metagenomes</taxon>
        <taxon>ecological metagenomes</taxon>
    </lineage>
</organism>
<evidence type="ECO:0000256" key="1">
    <source>
        <dbReference type="ARBA" id="ARBA00001946"/>
    </source>
</evidence>
<dbReference type="PROSITE" id="PS00893">
    <property type="entry name" value="NUDIX_BOX"/>
    <property type="match status" value="1"/>
</dbReference>
<dbReference type="GO" id="GO:0016787">
    <property type="term" value="F:hydrolase activity"/>
    <property type="evidence" value="ECO:0007669"/>
    <property type="project" value="UniProtKB-KW"/>
</dbReference>
<accession>A0A382RXZ2</accession>
<comment type="cofactor">
    <cofactor evidence="1">
        <name>Mg(2+)</name>
        <dbReference type="ChEBI" id="CHEBI:18420"/>
    </cofactor>
</comment>
<dbReference type="AlphaFoldDB" id="A0A382RXZ2"/>
<dbReference type="PANTHER" id="PTHR11839">
    <property type="entry name" value="UDP/ADP-SUGAR PYROPHOSPHATASE"/>
    <property type="match status" value="1"/>
</dbReference>
<evidence type="ECO:0000313" key="4">
    <source>
        <dbReference type="EMBL" id="SVD01798.1"/>
    </source>
</evidence>
<dbReference type="InterPro" id="IPR000086">
    <property type="entry name" value="NUDIX_hydrolase_dom"/>
</dbReference>
<proteinExistence type="predicted"/>
<dbReference type="PANTHER" id="PTHR11839:SF18">
    <property type="entry name" value="NUDIX HYDROLASE DOMAIN-CONTAINING PROTEIN"/>
    <property type="match status" value="1"/>
</dbReference>
<dbReference type="InterPro" id="IPR020084">
    <property type="entry name" value="NUDIX_hydrolase_CS"/>
</dbReference>
<dbReference type="EMBL" id="UINC01124564">
    <property type="protein sequence ID" value="SVD01798.1"/>
    <property type="molecule type" value="Genomic_DNA"/>
</dbReference>
<dbReference type="GO" id="GO:0006753">
    <property type="term" value="P:nucleoside phosphate metabolic process"/>
    <property type="evidence" value="ECO:0007669"/>
    <property type="project" value="TreeGrafter"/>
</dbReference>
<reference evidence="4" key="1">
    <citation type="submission" date="2018-05" db="EMBL/GenBank/DDBJ databases">
        <authorList>
            <person name="Lanie J.A."/>
            <person name="Ng W.-L."/>
            <person name="Kazmierczak K.M."/>
            <person name="Andrzejewski T.M."/>
            <person name="Davidsen T.M."/>
            <person name="Wayne K.J."/>
            <person name="Tettelin H."/>
            <person name="Glass J.I."/>
            <person name="Rusch D."/>
            <person name="Podicherti R."/>
            <person name="Tsui H.-C.T."/>
            <person name="Winkler M.E."/>
        </authorList>
    </citation>
    <scope>NUCLEOTIDE SEQUENCE</scope>
</reference>
<sequence>MIKFPNADNKKVYDSDSIHIVREKYNTTQNKEIVKDYVNHPGSVLIISFIDEMILFVKQWRQPVKTNTLELPSGTLEINENSVEAADRELREETGFAAEKYSSLGYYFVAPGYSSEKTELFLAENLFESALPPDEDEDIYLEKYSLDNALDLITKQIIVDQSTICALLLYKSLL</sequence>
<dbReference type="InterPro" id="IPR015797">
    <property type="entry name" value="NUDIX_hydrolase-like_dom_sf"/>
</dbReference>
<keyword evidence="2" id="KW-0378">Hydrolase</keyword>
<evidence type="ECO:0000256" key="2">
    <source>
        <dbReference type="ARBA" id="ARBA00022801"/>
    </source>
</evidence>
<dbReference type="Gene3D" id="3.90.79.10">
    <property type="entry name" value="Nucleoside Triphosphate Pyrophosphohydrolase"/>
    <property type="match status" value="1"/>
</dbReference>
<gene>
    <name evidence="4" type="ORF">METZ01_LOCUS354652</name>
</gene>
<protein>
    <recommendedName>
        <fullName evidence="3">Nudix hydrolase domain-containing protein</fullName>
    </recommendedName>
</protein>
<name>A0A382RXZ2_9ZZZZ</name>
<dbReference type="GO" id="GO:0019693">
    <property type="term" value="P:ribose phosphate metabolic process"/>
    <property type="evidence" value="ECO:0007669"/>
    <property type="project" value="TreeGrafter"/>
</dbReference>
<dbReference type="CDD" id="cd03424">
    <property type="entry name" value="NUDIX_ADPRase_Nudt5_UGPPase_Nudt14"/>
    <property type="match status" value="1"/>
</dbReference>